<accession>A0A9W7YB18</accession>
<keyword evidence="9" id="KW-1185">Reference proteome</keyword>
<feature type="non-terminal residue" evidence="8">
    <location>
        <position position="1"/>
    </location>
</feature>
<dbReference type="InterPro" id="IPR051075">
    <property type="entry name" value="SCF_subunit_WD-repeat"/>
</dbReference>
<feature type="repeat" description="WD" evidence="4">
    <location>
        <begin position="471"/>
        <end position="512"/>
    </location>
</feature>
<dbReference type="Gene3D" id="1.20.1280.50">
    <property type="match status" value="1"/>
</dbReference>
<dbReference type="Pfam" id="PF00400">
    <property type="entry name" value="WD40"/>
    <property type="match status" value="6"/>
</dbReference>
<keyword evidence="1 4" id="KW-0853">WD repeat</keyword>
<dbReference type="CDD" id="cd00200">
    <property type="entry name" value="WD40"/>
    <property type="match status" value="1"/>
</dbReference>
<dbReference type="EMBL" id="JANBOI010001281">
    <property type="protein sequence ID" value="KAJ1726968.1"/>
    <property type="molecule type" value="Genomic_DNA"/>
</dbReference>
<dbReference type="GO" id="GO:0016874">
    <property type="term" value="F:ligase activity"/>
    <property type="evidence" value="ECO:0007669"/>
    <property type="project" value="UniProtKB-KW"/>
</dbReference>
<feature type="repeat" description="WD" evidence="4">
    <location>
        <begin position="278"/>
        <end position="301"/>
    </location>
</feature>
<dbReference type="PANTHER" id="PTHR19872:SF9">
    <property type="entry name" value="UBIQUITIN-BINDING SDF UBIQUITIN LIGASE COMPLEX SUBUNIT"/>
    <property type="match status" value="1"/>
</dbReference>
<evidence type="ECO:0000256" key="4">
    <source>
        <dbReference type="PROSITE-ProRule" id="PRU00221"/>
    </source>
</evidence>
<dbReference type="SUPFAM" id="SSF50978">
    <property type="entry name" value="WD40 repeat-like"/>
    <property type="match status" value="1"/>
</dbReference>
<dbReference type="AlphaFoldDB" id="A0A9W7YB18"/>
<dbReference type="SUPFAM" id="SSF81383">
    <property type="entry name" value="F-box domain"/>
    <property type="match status" value="1"/>
</dbReference>
<feature type="repeat" description="WD" evidence="4">
    <location>
        <begin position="513"/>
        <end position="543"/>
    </location>
</feature>
<keyword evidence="5" id="KW-0175">Coiled coil</keyword>
<dbReference type="PRINTS" id="PR00320">
    <property type="entry name" value="GPROTEINBRPT"/>
</dbReference>
<protein>
    <submittedName>
        <fullName evidence="8">SCF ubiquitin ligase complex subunit cdc4</fullName>
    </submittedName>
</protein>
<dbReference type="PROSITE" id="PS50181">
    <property type="entry name" value="FBOX"/>
    <property type="match status" value="1"/>
</dbReference>
<feature type="repeat" description="WD" evidence="4">
    <location>
        <begin position="431"/>
        <end position="470"/>
    </location>
</feature>
<evidence type="ECO:0000259" key="7">
    <source>
        <dbReference type="PROSITE" id="PS50181"/>
    </source>
</evidence>
<evidence type="ECO:0000313" key="8">
    <source>
        <dbReference type="EMBL" id="KAJ1726968.1"/>
    </source>
</evidence>
<dbReference type="Proteomes" id="UP001143981">
    <property type="component" value="Unassembled WGS sequence"/>
</dbReference>
<dbReference type="InterPro" id="IPR015943">
    <property type="entry name" value="WD40/YVTN_repeat-like_dom_sf"/>
</dbReference>
<dbReference type="PANTHER" id="PTHR19872">
    <property type="entry name" value="UBIQUITIN LIGASE SPECIFICITY FACTOR/HREP PROTEIN"/>
    <property type="match status" value="1"/>
</dbReference>
<organism evidence="8 9">
    <name type="scientific">Coemansia biformis</name>
    <dbReference type="NCBI Taxonomy" id="1286918"/>
    <lineage>
        <taxon>Eukaryota</taxon>
        <taxon>Fungi</taxon>
        <taxon>Fungi incertae sedis</taxon>
        <taxon>Zoopagomycota</taxon>
        <taxon>Kickxellomycotina</taxon>
        <taxon>Kickxellomycetes</taxon>
        <taxon>Kickxellales</taxon>
        <taxon>Kickxellaceae</taxon>
        <taxon>Coemansia</taxon>
    </lineage>
</organism>
<dbReference type="InterPro" id="IPR019775">
    <property type="entry name" value="WD40_repeat_CS"/>
</dbReference>
<comment type="caution">
    <text evidence="8">The sequence shown here is derived from an EMBL/GenBank/DDBJ whole genome shotgun (WGS) entry which is preliminary data.</text>
</comment>
<dbReference type="Pfam" id="PF12937">
    <property type="entry name" value="F-box-like"/>
    <property type="match status" value="1"/>
</dbReference>
<feature type="repeat" description="WD" evidence="4">
    <location>
        <begin position="652"/>
        <end position="690"/>
    </location>
</feature>
<dbReference type="Gene3D" id="2.130.10.10">
    <property type="entry name" value="YVTN repeat-like/Quinoprotein amine dehydrogenase"/>
    <property type="match status" value="2"/>
</dbReference>
<evidence type="ECO:0000256" key="6">
    <source>
        <dbReference type="SAM" id="MobiDB-lite"/>
    </source>
</evidence>
<dbReference type="InterPro" id="IPR001680">
    <property type="entry name" value="WD40_rpt"/>
</dbReference>
<dbReference type="OrthoDB" id="190105at2759"/>
<dbReference type="PROSITE" id="PS00678">
    <property type="entry name" value="WD_REPEATS_1"/>
    <property type="match status" value="1"/>
</dbReference>
<evidence type="ECO:0000256" key="5">
    <source>
        <dbReference type="SAM" id="Coils"/>
    </source>
</evidence>
<dbReference type="PROSITE" id="PS50294">
    <property type="entry name" value="WD_REPEATS_REGION"/>
    <property type="match status" value="3"/>
</dbReference>
<dbReference type="PROSITE" id="PS50082">
    <property type="entry name" value="WD_REPEATS_2"/>
    <property type="match status" value="6"/>
</dbReference>
<keyword evidence="3" id="KW-0833">Ubl conjugation pathway</keyword>
<feature type="coiled-coil region" evidence="5">
    <location>
        <begin position="599"/>
        <end position="633"/>
    </location>
</feature>
<gene>
    <name evidence="8" type="primary">CDC4</name>
    <name evidence="8" type="ORF">LPJ61_004842</name>
</gene>
<evidence type="ECO:0000313" key="9">
    <source>
        <dbReference type="Proteomes" id="UP001143981"/>
    </source>
</evidence>
<keyword evidence="2" id="KW-0677">Repeat</keyword>
<feature type="compositionally biased region" description="Low complexity" evidence="6">
    <location>
        <begin position="390"/>
        <end position="408"/>
    </location>
</feature>
<name>A0A9W7YB18_9FUNG</name>
<dbReference type="InterPro" id="IPR036047">
    <property type="entry name" value="F-box-like_dom_sf"/>
</dbReference>
<dbReference type="InterPro" id="IPR020472">
    <property type="entry name" value="WD40_PAC1"/>
</dbReference>
<reference evidence="8" key="1">
    <citation type="submission" date="2022-07" db="EMBL/GenBank/DDBJ databases">
        <title>Phylogenomic reconstructions and comparative analyses of Kickxellomycotina fungi.</title>
        <authorList>
            <person name="Reynolds N.K."/>
            <person name="Stajich J.E."/>
            <person name="Barry K."/>
            <person name="Grigoriev I.V."/>
            <person name="Crous P."/>
            <person name="Smith M.E."/>
        </authorList>
    </citation>
    <scope>NUCLEOTIDE SEQUENCE</scope>
    <source>
        <strain evidence="8">BCRC 34381</strain>
    </source>
</reference>
<dbReference type="InterPro" id="IPR036322">
    <property type="entry name" value="WD40_repeat_dom_sf"/>
</dbReference>
<proteinExistence type="predicted"/>
<feature type="repeat" description="WD" evidence="4">
    <location>
        <begin position="208"/>
        <end position="247"/>
    </location>
</feature>
<dbReference type="SMART" id="SM00256">
    <property type="entry name" value="FBOX"/>
    <property type="match status" value="1"/>
</dbReference>
<evidence type="ECO:0000256" key="2">
    <source>
        <dbReference type="ARBA" id="ARBA00022737"/>
    </source>
</evidence>
<keyword evidence="8" id="KW-0436">Ligase</keyword>
<feature type="domain" description="F-box" evidence="7">
    <location>
        <begin position="8"/>
        <end position="55"/>
    </location>
</feature>
<evidence type="ECO:0000256" key="1">
    <source>
        <dbReference type="ARBA" id="ARBA00022574"/>
    </source>
</evidence>
<evidence type="ECO:0000256" key="3">
    <source>
        <dbReference type="ARBA" id="ARBA00022786"/>
    </source>
</evidence>
<dbReference type="InterPro" id="IPR001810">
    <property type="entry name" value="F-box_dom"/>
</dbReference>
<feature type="region of interest" description="Disordered" evidence="6">
    <location>
        <begin position="304"/>
        <end position="423"/>
    </location>
</feature>
<dbReference type="SMART" id="SM00320">
    <property type="entry name" value="WD40"/>
    <property type="match status" value="7"/>
</dbReference>
<sequence>AVVPVLQRDFIGELPPEVAHHVLRFMGTRELCRAACVSRAWQRVVDGDRAVWRARLIDARYVPEAPRVHPLCHTYFGLGPEEPPRSIVAPRPTPAELDLDQLAPRPDVPAEHVARAARLLCAAAQPPAAAEGAAAAEPPPNAFKEYFARAYRLDRNWQSGRCRQSSFSCDGGAVVTCVQLTEKYIIAGFDTKFIFVFDISTGAMVRRLVGHEGGVWALSVVGTTVVSGSTDRTVRVWDLETGQCTHVFSGHSSTVRCLQLLLPTDMRTPEERARGMPVRYEPSEPLIVTGSRDTTLRVWKLPSPARDAPYSQRAESAAPRTVPGAIPTTPVPRAEAADDDSRMAVDQGPDDGADAGGDASRVDSARAQLAGRRRPRSQPQVSGTGEVETAAAAAIAEADADGSAQASSNKPDARTDGRRTLRANPYLVRPLSGHTDSVRAVAGHGNIVVSGSYDCTIRVWNAITGECLHRLEGHTSKVYTIVLDPDHHAIFSGSMDGMIRVWNWDTGVCLRILRGHLTLVGLLSLRHGTLVSAGADTTLRIWDHPLRTPAEHATMQQRPFSNIAGDCVPYQPQPVGAINVLTNHALAAVAHQAAGNLQQLHLLQQLQLQQRNNEQLQRQHQQMMQQQQQQAHQAAVGAHDLADLVRTERFMLNQHSNAITCFQHDGTKVVSGADTTLKLWDVKTGRFVRDLLSNLTSVWQARFDSQRCVAAVNRNEVTYFELMDFS</sequence>